<protein>
    <submittedName>
        <fullName evidence="1">Uncharacterized protein</fullName>
    </submittedName>
</protein>
<proteinExistence type="predicted"/>
<comment type="caution">
    <text evidence="1">The sequence shown here is derived from an EMBL/GenBank/DDBJ whole genome shotgun (WGS) entry which is preliminary data.</text>
</comment>
<dbReference type="AlphaFoldDB" id="A0A3M6GMV9"/>
<dbReference type="Proteomes" id="UP000271531">
    <property type="component" value="Unassembled WGS sequence"/>
</dbReference>
<organism evidence="1 2">
    <name type="scientific">Pseudomonas amygdali pv. tabaci</name>
    <name type="common">Pseudomonas syringae pv. tabaci</name>
    <dbReference type="NCBI Taxonomy" id="322"/>
    <lineage>
        <taxon>Bacteria</taxon>
        <taxon>Pseudomonadati</taxon>
        <taxon>Pseudomonadota</taxon>
        <taxon>Gammaproteobacteria</taxon>
        <taxon>Pseudomonadales</taxon>
        <taxon>Pseudomonadaceae</taxon>
        <taxon>Pseudomonas</taxon>
        <taxon>Pseudomonas amygdali</taxon>
    </lineage>
</organism>
<sequence length="72" mass="7892">MRTQGIKHAIPLDIYNYLRFPYAPSMVSLFSLNVNAVCQLNGLSLGKYRNGLMTIDAPGLRSSAGLLHPSEV</sequence>
<name>A0A3M6GMV9_PSEAJ</name>
<accession>A0A3M6GMV9</accession>
<evidence type="ECO:0000313" key="2">
    <source>
        <dbReference type="Proteomes" id="UP000271531"/>
    </source>
</evidence>
<reference evidence="1 2" key="1">
    <citation type="submission" date="2018-08" db="EMBL/GenBank/DDBJ databases">
        <title>Recombination of ecologically and evolutionarily significant loci maintains genetic cohesion in the Pseudomonas syringae species complex.</title>
        <authorList>
            <person name="Dillon M."/>
            <person name="Thakur S."/>
            <person name="Almeida R.N.D."/>
            <person name="Weir B.S."/>
            <person name="Guttman D.S."/>
        </authorList>
    </citation>
    <scope>NUCLEOTIDE SEQUENCE [LARGE SCALE GENOMIC DNA]</scope>
    <source>
        <strain evidence="1 2">ICMP 4525</strain>
    </source>
</reference>
<evidence type="ECO:0000313" key="1">
    <source>
        <dbReference type="EMBL" id="RMV94115.1"/>
    </source>
</evidence>
<dbReference type="EMBL" id="RBVA01000669">
    <property type="protein sequence ID" value="RMV94115.1"/>
    <property type="molecule type" value="Genomic_DNA"/>
</dbReference>
<gene>
    <name evidence="1" type="ORF">ALP03_200211</name>
</gene>